<evidence type="ECO:0000313" key="2">
    <source>
        <dbReference type="EMBL" id="KAF7279604.1"/>
    </source>
</evidence>
<dbReference type="EMBL" id="JAACXV010000354">
    <property type="protein sequence ID" value="KAF7279604.1"/>
    <property type="molecule type" value="Genomic_DNA"/>
</dbReference>
<comment type="caution">
    <text evidence="2">The sequence shown here is derived from an EMBL/GenBank/DDBJ whole genome shotgun (WGS) entry which is preliminary data.</text>
</comment>
<evidence type="ECO:0000313" key="3">
    <source>
        <dbReference type="Proteomes" id="UP000625711"/>
    </source>
</evidence>
<sequence length="137" mass="15159">MSAELFSRQVSWDGLLLSLRVEDSPSIWHGVILHHEQKSYENVPSPEDFRRLTGSQMINECVEKTGAGPETTPTGPNFIPHHSKLLSGGRLSPPSRLSQPSPTRVVFAFRPPSSPILPHGPLRGEARTGCEKPKRVF</sequence>
<proteinExistence type="predicted"/>
<organism evidence="2 3">
    <name type="scientific">Rhynchophorus ferrugineus</name>
    <name type="common">Red palm weevil</name>
    <name type="synonym">Curculio ferrugineus</name>
    <dbReference type="NCBI Taxonomy" id="354439"/>
    <lineage>
        <taxon>Eukaryota</taxon>
        <taxon>Metazoa</taxon>
        <taxon>Ecdysozoa</taxon>
        <taxon>Arthropoda</taxon>
        <taxon>Hexapoda</taxon>
        <taxon>Insecta</taxon>
        <taxon>Pterygota</taxon>
        <taxon>Neoptera</taxon>
        <taxon>Endopterygota</taxon>
        <taxon>Coleoptera</taxon>
        <taxon>Polyphaga</taxon>
        <taxon>Cucujiformia</taxon>
        <taxon>Curculionidae</taxon>
        <taxon>Dryophthorinae</taxon>
        <taxon>Rhynchophorus</taxon>
    </lineage>
</organism>
<reference evidence="2" key="1">
    <citation type="submission" date="2020-08" db="EMBL/GenBank/DDBJ databases">
        <title>Genome sequencing and assembly of the red palm weevil Rhynchophorus ferrugineus.</title>
        <authorList>
            <person name="Dias G.B."/>
            <person name="Bergman C.M."/>
            <person name="Manee M."/>
        </authorList>
    </citation>
    <scope>NUCLEOTIDE SEQUENCE</scope>
    <source>
        <strain evidence="2">AA-2017</strain>
        <tissue evidence="2">Whole larva</tissue>
    </source>
</reference>
<keyword evidence="3" id="KW-1185">Reference proteome</keyword>
<feature type="compositionally biased region" description="Basic and acidic residues" evidence="1">
    <location>
        <begin position="122"/>
        <end position="137"/>
    </location>
</feature>
<dbReference type="AlphaFoldDB" id="A0A834IGT9"/>
<gene>
    <name evidence="2" type="ORF">GWI33_006999</name>
</gene>
<protein>
    <submittedName>
        <fullName evidence="2">Uncharacterized protein</fullName>
    </submittedName>
</protein>
<dbReference type="Proteomes" id="UP000625711">
    <property type="component" value="Unassembled WGS sequence"/>
</dbReference>
<evidence type="ECO:0000256" key="1">
    <source>
        <dbReference type="SAM" id="MobiDB-lite"/>
    </source>
</evidence>
<feature type="compositionally biased region" description="Low complexity" evidence="1">
    <location>
        <begin position="90"/>
        <end position="102"/>
    </location>
</feature>
<feature type="compositionally biased region" description="Low complexity" evidence="1">
    <location>
        <begin position="65"/>
        <end position="76"/>
    </location>
</feature>
<feature type="region of interest" description="Disordered" evidence="1">
    <location>
        <begin position="65"/>
        <end position="137"/>
    </location>
</feature>
<name>A0A834IGT9_RHYFE</name>
<accession>A0A834IGT9</accession>